<gene>
    <name evidence="5" type="ORF">H8730_09310</name>
</gene>
<dbReference type="Pfam" id="PF02311">
    <property type="entry name" value="AraC_binding"/>
    <property type="match status" value="1"/>
</dbReference>
<dbReference type="InterPro" id="IPR003313">
    <property type="entry name" value="AraC-bd"/>
</dbReference>
<evidence type="ECO:0000259" key="4">
    <source>
        <dbReference type="PROSITE" id="PS01124"/>
    </source>
</evidence>
<dbReference type="InterPro" id="IPR014710">
    <property type="entry name" value="RmlC-like_jellyroll"/>
</dbReference>
<accession>A0A926DR90</accession>
<dbReference type="InterPro" id="IPR018060">
    <property type="entry name" value="HTH_AraC"/>
</dbReference>
<dbReference type="EMBL" id="JACRSQ010000012">
    <property type="protein sequence ID" value="MBC8543743.1"/>
    <property type="molecule type" value="Genomic_DNA"/>
</dbReference>
<dbReference type="Proteomes" id="UP000657006">
    <property type="component" value="Unassembled WGS sequence"/>
</dbReference>
<reference evidence="5" key="1">
    <citation type="submission" date="2020-08" db="EMBL/GenBank/DDBJ databases">
        <title>Genome public.</title>
        <authorList>
            <person name="Liu C."/>
            <person name="Sun Q."/>
        </authorList>
    </citation>
    <scope>NUCLEOTIDE SEQUENCE</scope>
    <source>
        <strain evidence="5">NSJ-32</strain>
    </source>
</reference>
<dbReference type="Gene3D" id="2.60.120.10">
    <property type="entry name" value="Jelly Rolls"/>
    <property type="match status" value="1"/>
</dbReference>
<dbReference type="PANTHER" id="PTHR43280">
    <property type="entry name" value="ARAC-FAMILY TRANSCRIPTIONAL REGULATOR"/>
    <property type="match status" value="1"/>
</dbReference>
<evidence type="ECO:0000313" key="5">
    <source>
        <dbReference type="EMBL" id="MBC8543743.1"/>
    </source>
</evidence>
<keyword evidence="3" id="KW-0804">Transcription</keyword>
<keyword evidence="2" id="KW-0238">DNA-binding</keyword>
<evidence type="ECO:0000313" key="6">
    <source>
        <dbReference type="Proteomes" id="UP000657006"/>
    </source>
</evidence>
<dbReference type="RefSeq" id="WP_249289750.1">
    <property type="nucleotide sequence ID" value="NZ_JACRSQ010000012.1"/>
</dbReference>
<name>A0A926DR90_9FIRM</name>
<proteinExistence type="predicted"/>
<organism evidence="5 6">
    <name type="scientific">Bianquea renquensis</name>
    <dbReference type="NCBI Taxonomy" id="2763661"/>
    <lineage>
        <taxon>Bacteria</taxon>
        <taxon>Bacillati</taxon>
        <taxon>Bacillota</taxon>
        <taxon>Clostridia</taxon>
        <taxon>Eubacteriales</taxon>
        <taxon>Bianqueaceae</taxon>
        <taxon>Bianquea</taxon>
    </lineage>
</organism>
<comment type="caution">
    <text evidence="5">The sequence shown here is derived from an EMBL/GenBank/DDBJ whole genome shotgun (WGS) entry which is preliminary data.</text>
</comment>
<dbReference type="PRINTS" id="PR00032">
    <property type="entry name" value="HTHARAC"/>
</dbReference>
<sequence>MKSQQIHYLKIEFLDDFPVYHFSYTQKYTSSIKMHYHNGLEIGLCMEGTGVFFIGDQVCPFTKGDISIIMPGWPHIAQSPNERPSQWNYITIDTDRFPIQLRNPHNEILSDHDLTELVRLVFSELHEQKEGYREAVLSLLQVLFIRLNRQENMKEFRLEGNGNLEMILPALNYLSQNYREDVSVCQMAKACNLSESHFRRVFKRVTKDLPLTYLVKIRLKMAAVLLESSERPIAHIAQEVGFKSLSSFNRQFQKQYQMTPRQWRNFHKPFG</sequence>
<dbReference type="GO" id="GO:0003700">
    <property type="term" value="F:DNA-binding transcription factor activity"/>
    <property type="evidence" value="ECO:0007669"/>
    <property type="project" value="InterPro"/>
</dbReference>
<dbReference type="InterPro" id="IPR009057">
    <property type="entry name" value="Homeodomain-like_sf"/>
</dbReference>
<dbReference type="SMART" id="SM00342">
    <property type="entry name" value="HTH_ARAC"/>
    <property type="match status" value="1"/>
</dbReference>
<dbReference type="AlphaFoldDB" id="A0A926DR90"/>
<dbReference type="InterPro" id="IPR037923">
    <property type="entry name" value="HTH-like"/>
</dbReference>
<dbReference type="SUPFAM" id="SSF46689">
    <property type="entry name" value="Homeodomain-like"/>
    <property type="match status" value="2"/>
</dbReference>
<keyword evidence="6" id="KW-1185">Reference proteome</keyword>
<protein>
    <submittedName>
        <fullName evidence="5">Helix-turn-helix transcriptional regulator</fullName>
    </submittedName>
</protein>
<dbReference type="PANTHER" id="PTHR43280:SF2">
    <property type="entry name" value="HTH-TYPE TRANSCRIPTIONAL REGULATOR EXSA"/>
    <property type="match status" value="1"/>
</dbReference>
<evidence type="ECO:0000256" key="1">
    <source>
        <dbReference type="ARBA" id="ARBA00023015"/>
    </source>
</evidence>
<dbReference type="Gene3D" id="1.10.10.60">
    <property type="entry name" value="Homeodomain-like"/>
    <property type="match status" value="2"/>
</dbReference>
<feature type="domain" description="HTH araC/xylS-type" evidence="4">
    <location>
        <begin position="168"/>
        <end position="266"/>
    </location>
</feature>
<keyword evidence="1" id="KW-0805">Transcription regulation</keyword>
<dbReference type="SUPFAM" id="SSF51215">
    <property type="entry name" value="Regulatory protein AraC"/>
    <property type="match status" value="1"/>
</dbReference>
<dbReference type="InterPro" id="IPR020449">
    <property type="entry name" value="Tscrpt_reg_AraC-type_HTH"/>
</dbReference>
<evidence type="ECO:0000256" key="3">
    <source>
        <dbReference type="ARBA" id="ARBA00023163"/>
    </source>
</evidence>
<dbReference type="GO" id="GO:0043565">
    <property type="term" value="F:sequence-specific DNA binding"/>
    <property type="evidence" value="ECO:0007669"/>
    <property type="project" value="InterPro"/>
</dbReference>
<dbReference type="PROSITE" id="PS01124">
    <property type="entry name" value="HTH_ARAC_FAMILY_2"/>
    <property type="match status" value="1"/>
</dbReference>
<dbReference type="Pfam" id="PF12833">
    <property type="entry name" value="HTH_18"/>
    <property type="match status" value="1"/>
</dbReference>
<evidence type="ECO:0000256" key="2">
    <source>
        <dbReference type="ARBA" id="ARBA00023125"/>
    </source>
</evidence>